<evidence type="ECO:0000256" key="4">
    <source>
        <dbReference type="ARBA" id="ARBA00020268"/>
    </source>
</evidence>
<comment type="subcellular location">
    <subcellularLocation>
        <location evidence="2">Cell membrane</location>
        <topology evidence="2">Multi-pass membrane protein</topology>
    </subcellularLocation>
</comment>
<dbReference type="PATRIC" id="fig|1502.174.peg.2547"/>
<dbReference type="Pfam" id="PF01554">
    <property type="entry name" value="MatE"/>
    <property type="match status" value="2"/>
</dbReference>
<proteinExistence type="inferred from homology"/>
<dbReference type="Proteomes" id="UP000070646">
    <property type="component" value="Unassembled WGS sequence"/>
</dbReference>
<feature type="transmembrane region" description="Helical" evidence="13">
    <location>
        <begin position="332"/>
        <end position="353"/>
    </location>
</feature>
<keyword evidence="10" id="KW-0406">Ion transport</keyword>
<dbReference type="InterPro" id="IPR002528">
    <property type="entry name" value="MATE_fam"/>
</dbReference>
<feature type="transmembrane region" description="Helical" evidence="13">
    <location>
        <begin position="181"/>
        <end position="204"/>
    </location>
</feature>
<feature type="transmembrane region" description="Helical" evidence="13">
    <location>
        <begin position="373"/>
        <end position="395"/>
    </location>
</feature>
<comment type="similarity">
    <text evidence="3">Belongs to the multi antimicrobial extrusion (MATE) (TC 2.A.66.1) family.</text>
</comment>
<evidence type="ECO:0000256" key="11">
    <source>
        <dbReference type="ARBA" id="ARBA00023136"/>
    </source>
</evidence>
<comment type="function">
    <text evidence="1">Multidrug efflux pump.</text>
</comment>
<evidence type="ECO:0000256" key="5">
    <source>
        <dbReference type="ARBA" id="ARBA00022448"/>
    </source>
</evidence>
<comment type="caution">
    <text evidence="14">The sequence shown here is derived from an EMBL/GenBank/DDBJ whole genome shotgun (WGS) entry which is preliminary data.</text>
</comment>
<dbReference type="CDD" id="cd13140">
    <property type="entry name" value="MATE_like_1"/>
    <property type="match status" value="1"/>
</dbReference>
<feature type="transmembrane region" description="Helical" evidence="13">
    <location>
        <begin position="148"/>
        <end position="169"/>
    </location>
</feature>
<evidence type="ECO:0000256" key="3">
    <source>
        <dbReference type="ARBA" id="ARBA00010199"/>
    </source>
</evidence>
<feature type="transmembrane region" description="Helical" evidence="13">
    <location>
        <begin position="300"/>
        <end position="320"/>
    </location>
</feature>
<dbReference type="EMBL" id="LRPU01000151">
    <property type="protein sequence ID" value="KXA07942.1"/>
    <property type="molecule type" value="Genomic_DNA"/>
</dbReference>
<keyword evidence="7" id="KW-1003">Cell membrane</keyword>
<keyword evidence="9 13" id="KW-1133">Transmembrane helix</keyword>
<protein>
    <recommendedName>
        <fullName evidence="4">Probable multidrug resistance protein NorM</fullName>
    </recommendedName>
    <alternativeName>
        <fullName evidence="12">Multidrug-efflux transporter</fullName>
    </alternativeName>
</protein>
<organism evidence="14 15">
    <name type="scientific">Clostridium perfringens</name>
    <dbReference type="NCBI Taxonomy" id="1502"/>
    <lineage>
        <taxon>Bacteria</taxon>
        <taxon>Bacillati</taxon>
        <taxon>Bacillota</taxon>
        <taxon>Clostridia</taxon>
        <taxon>Eubacteriales</taxon>
        <taxon>Clostridiaceae</taxon>
        <taxon>Clostridium</taxon>
    </lineage>
</organism>
<keyword evidence="8 13" id="KW-0812">Transmembrane</keyword>
<evidence type="ECO:0000256" key="1">
    <source>
        <dbReference type="ARBA" id="ARBA00003408"/>
    </source>
</evidence>
<feature type="transmembrane region" description="Helical" evidence="13">
    <location>
        <begin position="105"/>
        <end position="128"/>
    </location>
</feature>
<evidence type="ECO:0000256" key="7">
    <source>
        <dbReference type="ARBA" id="ARBA00022475"/>
    </source>
</evidence>
<feature type="transmembrane region" description="Helical" evidence="13">
    <location>
        <begin position="61"/>
        <end position="84"/>
    </location>
</feature>
<sequence length="476" mass="52007">MCENNFLRYTGGKMDKRIDLTEGKITSNLIKLSIPIMATSFIQMAYNMADMIWVGRIGSNAVAAVGTAGFFPWLGMAFVMISKVGAEIKVAQSLGRNDIDSTKDYIKSAFQINIILAIIYSIILLLFNSQLIGFFDLGNAEVIKMAETYLIAVALGMIFNFLNPVFTAVFTGSGDSRTPFIANTIGLIFNIVFDPILIFGIGIFPEMGVLGAALATVLAQVIVTVTFLYIMIKSKAEYLKVNILSGIKINCMKTLFHIGLPAALQSGLFTVFSMFIGKIVAVFGPVPIAVQKVGSQVEAIAWMTAGGISTALSTFVGQNYGAGKLKRIVKGFNITMIISLIVGVFASLVLIVFGEEIFRIFIPEAQAIEQGTVYLRILGYCQILVCVEITTTGAFNGLGRTYIPSIISILLTGARIPMAYIMCKPEFLGLEGIWWAISITGALKGIVVYAIYRYLYKKNKLFKVYKDENEKECISI</sequence>
<dbReference type="PIRSF" id="PIRSF006603">
    <property type="entry name" value="DinF"/>
    <property type="match status" value="1"/>
</dbReference>
<evidence type="ECO:0000313" key="15">
    <source>
        <dbReference type="Proteomes" id="UP000070646"/>
    </source>
</evidence>
<dbReference type="InterPro" id="IPR048279">
    <property type="entry name" value="MdtK-like"/>
</dbReference>
<dbReference type="NCBIfam" id="TIGR00797">
    <property type="entry name" value="matE"/>
    <property type="match status" value="1"/>
</dbReference>
<dbReference type="InterPro" id="IPR050222">
    <property type="entry name" value="MATE_MdtK"/>
</dbReference>
<dbReference type="AlphaFoldDB" id="A0A133MV70"/>
<evidence type="ECO:0000256" key="6">
    <source>
        <dbReference type="ARBA" id="ARBA00022449"/>
    </source>
</evidence>
<evidence type="ECO:0000256" key="13">
    <source>
        <dbReference type="SAM" id="Phobius"/>
    </source>
</evidence>
<feature type="transmembrane region" description="Helical" evidence="13">
    <location>
        <begin position="433"/>
        <end position="456"/>
    </location>
</feature>
<name>A0A133MV70_CLOPF</name>
<keyword evidence="6" id="KW-0050">Antiport</keyword>
<evidence type="ECO:0000313" key="14">
    <source>
        <dbReference type="EMBL" id="KXA07942.1"/>
    </source>
</evidence>
<gene>
    <name evidence="14" type="ORF">HMPREF3222_02529</name>
</gene>
<evidence type="ECO:0000256" key="9">
    <source>
        <dbReference type="ARBA" id="ARBA00022989"/>
    </source>
</evidence>
<evidence type="ECO:0000256" key="2">
    <source>
        <dbReference type="ARBA" id="ARBA00004651"/>
    </source>
</evidence>
<keyword evidence="5" id="KW-0813">Transport</keyword>
<dbReference type="PANTHER" id="PTHR43298">
    <property type="entry name" value="MULTIDRUG RESISTANCE PROTEIN NORM-RELATED"/>
    <property type="match status" value="1"/>
</dbReference>
<evidence type="ECO:0000256" key="12">
    <source>
        <dbReference type="ARBA" id="ARBA00031636"/>
    </source>
</evidence>
<evidence type="ECO:0000256" key="8">
    <source>
        <dbReference type="ARBA" id="ARBA00022692"/>
    </source>
</evidence>
<dbReference type="PANTHER" id="PTHR43298:SF2">
    <property type="entry name" value="FMN_FAD EXPORTER YEEO-RELATED"/>
    <property type="match status" value="1"/>
</dbReference>
<dbReference type="GO" id="GO:0006811">
    <property type="term" value="P:monoatomic ion transport"/>
    <property type="evidence" value="ECO:0007669"/>
    <property type="project" value="UniProtKB-KW"/>
</dbReference>
<reference evidence="14 15" key="1">
    <citation type="submission" date="2016-01" db="EMBL/GenBank/DDBJ databases">
        <authorList>
            <person name="Oliw E.H."/>
        </authorList>
    </citation>
    <scope>NUCLEOTIDE SEQUENCE [LARGE SCALE GENOMIC DNA]</scope>
    <source>
        <strain evidence="14 15">MJR7757A</strain>
    </source>
</reference>
<dbReference type="GO" id="GO:0005886">
    <property type="term" value="C:plasma membrane"/>
    <property type="evidence" value="ECO:0007669"/>
    <property type="project" value="UniProtKB-SubCell"/>
</dbReference>
<keyword evidence="11 13" id="KW-0472">Membrane</keyword>
<feature type="transmembrane region" description="Helical" evidence="13">
    <location>
        <begin position="210"/>
        <end position="232"/>
    </location>
</feature>
<dbReference type="GO" id="GO:0042910">
    <property type="term" value="F:xenobiotic transmembrane transporter activity"/>
    <property type="evidence" value="ECO:0007669"/>
    <property type="project" value="InterPro"/>
</dbReference>
<accession>A0A133MV70</accession>
<evidence type="ECO:0000256" key="10">
    <source>
        <dbReference type="ARBA" id="ARBA00023065"/>
    </source>
</evidence>
<feature type="transmembrane region" description="Helical" evidence="13">
    <location>
        <begin position="262"/>
        <end position="288"/>
    </location>
</feature>
<dbReference type="GO" id="GO:0015297">
    <property type="term" value="F:antiporter activity"/>
    <property type="evidence" value="ECO:0007669"/>
    <property type="project" value="UniProtKB-KW"/>
</dbReference>